<sequence length="260" mass="30282">MGLNSKIVEAKVMHRRLLPKRNRFRYGIFTFQLDLDELDRLGNSLFLLGRNRRRLFSFNDSDHLNYGYSDIKENFLEYIRSQGVKEKIGKVVLVTNLRVFGYTFNPVSFYFAEDESGSPICAVAEVGNTFGEMKPYFLGKETLDRNGFRKTEGKYFYVSPFSNLDSVFDFRLSPPKDGELHVRIDTLEKGNTTIVTTYTGKARELNDLNLLWMFLKYPLVTLKIIGLIHWQAFKLYLYRVPFIRKKEGADLQIGVHLGKR</sequence>
<dbReference type="Pfam" id="PF07103">
    <property type="entry name" value="DUF1365"/>
    <property type="match status" value="1"/>
</dbReference>
<dbReference type="EMBL" id="RQET01000009">
    <property type="protein sequence ID" value="TGK09016.1"/>
    <property type="molecule type" value="Genomic_DNA"/>
</dbReference>
<dbReference type="Proteomes" id="UP000298458">
    <property type="component" value="Unassembled WGS sequence"/>
</dbReference>
<protein>
    <submittedName>
        <fullName evidence="1">DUF1365 domain-containing protein</fullName>
    </submittedName>
</protein>
<dbReference type="InterPro" id="IPR010775">
    <property type="entry name" value="DUF1365"/>
</dbReference>
<comment type="caution">
    <text evidence="1">The sequence shown here is derived from an EMBL/GenBank/DDBJ whole genome shotgun (WGS) entry which is preliminary data.</text>
</comment>
<gene>
    <name evidence="1" type="ORF">EHO60_13420</name>
</gene>
<dbReference type="OrthoDB" id="9778801at2"/>
<dbReference type="PANTHER" id="PTHR33973">
    <property type="entry name" value="OS07G0153300 PROTEIN"/>
    <property type="match status" value="1"/>
</dbReference>
<evidence type="ECO:0000313" key="1">
    <source>
        <dbReference type="EMBL" id="TGK09016.1"/>
    </source>
</evidence>
<organism evidence="1 2">
    <name type="scientific">Leptospira fletcheri</name>
    <dbReference type="NCBI Taxonomy" id="2484981"/>
    <lineage>
        <taxon>Bacteria</taxon>
        <taxon>Pseudomonadati</taxon>
        <taxon>Spirochaetota</taxon>
        <taxon>Spirochaetia</taxon>
        <taxon>Leptospirales</taxon>
        <taxon>Leptospiraceae</taxon>
        <taxon>Leptospira</taxon>
    </lineage>
</organism>
<dbReference type="PANTHER" id="PTHR33973:SF4">
    <property type="entry name" value="OS07G0153300 PROTEIN"/>
    <property type="match status" value="1"/>
</dbReference>
<name>A0A4R9GB62_9LEPT</name>
<dbReference type="RefSeq" id="WP_135768702.1">
    <property type="nucleotide sequence ID" value="NZ_RQET01000009.1"/>
</dbReference>
<accession>A0A4R9GB62</accession>
<evidence type="ECO:0000313" key="2">
    <source>
        <dbReference type="Proteomes" id="UP000298458"/>
    </source>
</evidence>
<keyword evidence="2" id="KW-1185">Reference proteome</keyword>
<proteinExistence type="predicted"/>
<reference evidence="1" key="1">
    <citation type="journal article" date="2019" name="PLoS Negl. Trop. Dis.">
        <title>Revisiting the worldwide diversity of Leptospira species in the environment.</title>
        <authorList>
            <person name="Vincent A.T."/>
            <person name="Schiettekatte O."/>
            <person name="Bourhy P."/>
            <person name="Veyrier F.J."/>
            <person name="Picardeau M."/>
        </authorList>
    </citation>
    <scope>NUCLEOTIDE SEQUENCE [LARGE SCALE GENOMIC DNA]</scope>
    <source>
        <strain evidence="1">SSW15</strain>
    </source>
</reference>
<dbReference type="AlphaFoldDB" id="A0A4R9GB62"/>